<name>A0A919TZ80_9CELL</name>
<dbReference type="Proteomes" id="UP000632740">
    <property type="component" value="Unassembled WGS sequence"/>
</dbReference>
<evidence type="ECO:0000256" key="4">
    <source>
        <dbReference type="ARBA" id="ARBA00023136"/>
    </source>
</evidence>
<sequence length="129" mass="13690">MVRRMNVLLWVVAGFLAFVFLLTGLLKLVRTKEQLAATGIGWVEDFGPGTIRLIGVVEVLGAAGLILPAVTGIAEVLVPVAAIGLTLNMLGAMSVHIRRKEPTLVVLTAVLAFLAAFLAWGRLVLSPFS</sequence>
<keyword evidence="3 5" id="KW-1133">Transmembrane helix</keyword>
<dbReference type="EMBL" id="BONK01000004">
    <property type="protein sequence ID" value="GIG20573.1"/>
    <property type="molecule type" value="Genomic_DNA"/>
</dbReference>
<evidence type="ECO:0000256" key="5">
    <source>
        <dbReference type="SAM" id="Phobius"/>
    </source>
</evidence>
<accession>A0A919TZ80</accession>
<evidence type="ECO:0000256" key="1">
    <source>
        <dbReference type="ARBA" id="ARBA00004141"/>
    </source>
</evidence>
<feature type="transmembrane region" description="Helical" evidence="5">
    <location>
        <begin position="76"/>
        <end position="97"/>
    </location>
</feature>
<comment type="subcellular location">
    <subcellularLocation>
        <location evidence="1">Membrane</location>
        <topology evidence="1">Multi-pass membrane protein</topology>
    </subcellularLocation>
</comment>
<evidence type="ECO:0000313" key="7">
    <source>
        <dbReference type="Proteomes" id="UP000632740"/>
    </source>
</evidence>
<dbReference type="GO" id="GO:0016020">
    <property type="term" value="C:membrane"/>
    <property type="evidence" value="ECO:0007669"/>
    <property type="project" value="UniProtKB-SubCell"/>
</dbReference>
<keyword evidence="7" id="KW-1185">Reference proteome</keyword>
<evidence type="ECO:0000256" key="3">
    <source>
        <dbReference type="ARBA" id="ARBA00022989"/>
    </source>
</evidence>
<evidence type="ECO:0000313" key="6">
    <source>
        <dbReference type="EMBL" id="GIG20573.1"/>
    </source>
</evidence>
<proteinExistence type="predicted"/>
<dbReference type="InterPro" id="IPR032808">
    <property type="entry name" value="DoxX"/>
</dbReference>
<keyword evidence="2 5" id="KW-0812">Transmembrane</keyword>
<feature type="transmembrane region" description="Helical" evidence="5">
    <location>
        <begin position="104"/>
        <end position="125"/>
    </location>
</feature>
<feature type="transmembrane region" description="Helical" evidence="5">
    <location>
        <begin position="6"/>
        <end position="29"/>
    </location>
</feature>
<keyword evidence="4 5" id="KW-0472">Membrane</keyword>
<evidence type="ECO:0008006" key="8">
    <source>
        <dbReference type="Google" id="ProtNLM"/>
    </source>
</evidence>
<reference evidence="6" key="1">
    <citation type="submission" date="2021-01" db="EMBL/GenBank/DDBJ databases">
        <title>Whole genome shotgun sequence of Cellulomonas chitinilytica NBRC 110799.</title>
        <authorList>
            <person name="Komaki H."/>
            <person name="Tamura T."/>
        </authorList>
    </citation>
    <scope>NUCLEOTIDE SEQUENCE</scope>
    <source>
        <strain evidence="6">NBRC 110799</strain>
    </source>
</reference>
<comment type="caution">
    <text evidence="6">The sequence shown here is derived from an EMBL/GenBank/DDBJ whole genome shotgun (WGS) entry which is preliminary data.</text>
</comment>
<evidence type="ECO:0000256" key="2">
    <source>
        <dbReference type="ARBA" id="ARBA00022692"/>
    </source>
</evidence>
<protein>
    <recommendedName>
        <fullName evidence="8">DoxX family protein</fullName>
    </recommendedName>
</protein>
<organism evidence="6 7">
    <name type="scientific">Cellulomonas chitinilytica</name>
    <dbReference type="NCBI Taxonomy" id="398759"/>
    <lineage>
        <taxon>Bacteria</taxon>
        <taxon>Bacillati</taxon>
        <taxon>Actinomycetota</taxon>
        <taxon>Actinomycetes</taxon>
        <taxon>Micrococcales</taxon>
        <taxon>Cellulomonadaceae</taxon>
        <taxon>Cellulomonas</taxon>
    </lineage>
</organism>
<gene>
    <name evidence="6" type="ORF">Cch01nite_12970</name>
</gene>
<dbReference type="AlphaFoldDB" id="A0A919TZ80"/>
<dbReference type="Pfam" id="PF13564">
    <property type="entry name" value="DoxX_2"/>
    <property type="match status" value="1"/>
</dbReference>